<keyword evidence="5 7" id="KW-0697">Rotamase</keyword>
<accession>A0A813GQX6</accession>
<dbReference type="OMA" id="IHESQDV"/>
<dbReference type="EC" id="5.2.1.8" evidence="7"/>
<organism evidence="8 9">
    <name type="scientific">Polarella glacialis</name>
    <name type="common">Dinoflagellate</name>
    <dbReference type="NCBI Taxonomy" id="89957"/>
    <lineage>
        <taxon>Eukaryota</taxon>
        <taxon>Sar</taxon>
        <taxon>Alveolata</taxon>
        <taxon>Dinophyceae</taxon>
        <taxon>Suessiales</taxon>
        <taxon>Suessiaceae</taxon>
        <taxon>Polarella</taxon>
    </lineage>
</organism>
<dbReference type="PANTHER" id="PTHR10012:SF0">
    <property type="entry name" value="SERINE_THREONINE-PROTEIN PHOSPHATASE 2A ACTIVATOR"/>
    <property type="match status" value="1"/>
</dbReference>
<comment type="function">
    <text evidence="7">PPIases accelerate the folding of proteins. It catalyzes the cis-trans isomerization of proline imidic peptide bonds in oligopeptides.</text>
</comment>
<dbReference type="Proteomes" id="UP000654075">
    <property type="component" value="Unassembled WGS sequence"/>
</dbReference>
<evidence type="ECO:0000256" key="7">
    <source>
        <dbReference type="RuleBase" id="RU361210"/>
    </source>
</evidence>
<comment type="caution">
    <text evidence="8">The sequence shown here is derived from an EMBL/GenBank/DDBJ whole genome shotgun (WGS) entry which is preliminary data.</text>
</comment>
<comment type="similarity">
    <text evidence="3 7">Belongs to the PTPA-type PPIase family.</text>
</comment>
<protein>
    <recommendedName>
        <fullName evidence="7">Serine/threonine-protein phosphatase 2A activator</fullName>
        <ecNumber evidence="7">5.2.1.8</ecNumber>
    </recommendedName>
    <alternativeName>
        <fullName evidence="7">Phosphotyrosyl phosphatase activator</fullName>
    </alternativeName>
</protein>
<dbReference type="EMBL" id="CAJNNV010029485">
    <property type="protein sequence ID" value="CAE8628768.1"/>
    <property type="molecule type" value="Genomic_DNA"/>
</dbReference>
<dbReference type="CDD" id="cd04087">
    <property type="entry name" value="PTPA"/>
    <property type="match status" value="1"/>
</dbReference>
<dbReference type="InterPro" id="IPR043170">
    <property type="entry name" value="PTPA_C_lid"/>
</dbReference>
<reference evidence="8" key="1">
    <citation type="submission" date="2021-02" db="EMBL/GenBank/DDBJ databases">
        <authorList>
            <person name="Dougan E. K."/>
            <person name="Rhodes N."/>
            <person name="Thang M."/>
            <person name="Chan C."/>
        </authorList>
    </citation>
    <scope>NUCLEOTIDE SEQUENCE</scope>
</reference>
<name>A0A813GQX6_POLGL</name>
<dbReference type="InterPro" id="IPR004327">
    <property type="entry name" value="Phstyr_phstse_ac"/>
</dbReference>
<dbReference type="InterPro" id="IPR037218">
    <property type="entry name" value="PTPA_sf"/>
</dbReference>
<evidence type="ECO:0000256" key="5">
    <source>
        <dbReference type="ARBA" id="ARBA00023110"/>
    </source>
</evidence>
<dbReference type="FunFam" id="1.20.120.1150:FF:000002">
    <property type="entry name" value="Serine/threonine-protein phosphatase 2A activator"/>
    <property type="match status" value="1"/>
</dbReference>
<keyword evidence="4 7" id="KW-0963">Cytoplasm</keyword>
<evidence type="ECO:0000256" key="3">
    <source>
        <dbReference type="ARBA" id="ARBA00011019"/>
    </source>
</evidence>
<evidence type="ECO:0000256" key="6">
    <source>
        <dbReference type="ARBA" id="ARBA00023235"/>
    </source>
</evidence>
<dbReference type="PIRSF" id="PIRSF016325">
    <property type="entry name" value="Phstyr_phstse_ac"/>
    <property type="match status" value="1"/>
</dbReference>
<comment type="catalytic activity">
    <reaction evidence="1 7">
        <text>[protein]-peptidylproline (omega=180) = [protein]-peptidylproline (omega=0)</text>
        <dbReference type="Rhea" id="RHEA:16237"/>
        <dbReference type="Rhea" id="RHEA-COMP:10747"/>
        <dbReference type="Rhea" id="RHEA-COMP:10748"/>
        <dbReference type="ChEBI" id="CHEBI:83833"/>
        <dbReference type="ChEBI" id="CHEBI:83834"/>
        <dbReference type="EC" id="5.2.1.8"/>
    </reaction>
</comment>
<evidence type="ECO:0000256" key="1">
    <source>
        <dbReference type="ARBA" id="ARBA00000971"/>
    </source>
</evidence>
<proteinExistence type="inferred from homology"/>
<dbReference type="GO" id="GO:0005634">
    <property type="term" value="C:nucleus"/>
    <property type="evidence" value="ECO:0007669"/>
    <property type="project" value="TreeGrafter"/>
</dbReference>
<keyword evidence="9" id="KW-1185">Reference proteome</keyword>
<dbReference type="Pfam" id="PF03095">
    <property type="entry name" value="PTPA"/>
    <property type="match status" value="1"/>
</dbReference>
<dbReference type="SUPFAM" id="SSF140984">
    <property type="entry name" value="PTPA-like"/>
    <property type="match status" value="1"/>
</dbReference>
<evidence type="ECO:0000313" key="9">
    <source>
        <dbReference type="Proteomes" id="UP000654075"/>
    </source>
</evidence>
<dbReference type="GO" id="GO:0003755">
    <property type="term" value="F:peptidyl-prolyl cis-trans isomerase activity"/>
    <property type="evidence" value="ECO:0007669"/>
    <property type="project" value="UniProtKB-KW"/>
</dbReference>
<dbReference type="AlphaFoldDB" id="A0A813GQX6"/>
<evidence type="ECO:0000256" key="2">
    <source>
        <dbReference type="ARBA" id="ARBA00004496"/>
    </source>
</evidence>
<dbReference type="GO" id="GO:0007052">
    <property type="term" value="P:mitotic spindle organization"/>
    <property type="evidence" value="ECO:0007669"/>
    <property type="project" value="TreeGrafter"/>
</dbReference>
<dbReference type="GO" id="GO:0000159">
    <property type="term" value="C:protein phosphatase type 2A complex"/>
    <property type="evidence" value="ECO:0007669"/>
    <property type="project" value="TreeGrafter"/>
</dbReference>
<evidence type="ECO:0000256" key="4">
    <source>
        <dbReference type="ARBA" id="ARBA00022490"/>
    </source>
</evidence>
<sequence>MADSAATVPQGTAADVLAYSAAAAPQPQGAAADLPRKRMQSPQDLEIFTQSKLCQQLLSFANELAEAVKGLAITPERRANASPLVKGLADMLDELERWIDDFPPLAQPMRFGNTAFKQWHERLCERSEGLMADALGRAASSTAPASTDVPALAAELSHYLQVSFGDERRIDYGTGHEASFLAMLFALGARGLLAKSDAADAVLVVFACYIRVMRRLQSVYLLEPAGSHGVWGLDDFHALPFLFGAAQLIGMEDEVPTGEVYREKVVRDYASSFLYVDAIKQVLIAKRGASFHETSPMLYDITAVPTWQKTHGGLVKMYKAEVLGKYPVIQHFLFGRTLRWPPDEEKAVVAPDAP</sequence>
<dbReference type="GO" id="GO:0005737">
    <property type="term" value="C:cytoplasm"/>
    <property type="evidence" value="ECO:0007669"/>
    <property type="project" value="UniProtKB-SubCell"/>
</dbReference>
<dbReference type="OrthoDB" id="16120at2759"/>
<keyword evidence="6 7" id="KW-0413">Isomerase</keyword>
<evidence type="ECO:0000313" key="8">
    <source>
        <dbReference type="EMBL" id="CAE8628768.1"/>
    </source>
</evidence>
<comment type="subcellular location">
    <subcellularLocation>
        <location evidence="2 7">Cytoplasm</location>
    </subcellularLocation>
</comment>
<dbReference type="GO" id="GO:0008160">
    <property type="term" value="F:protein tyrosine phosphatase activator activity"/>
    <property type="evidence" value="ECO:0007669"/>
    <property type="project" value="TreeGrafter"/>
</dbReference>
<gene>
    <name evidence="8" type="ORF">PGLA1383_LOCUS45372</name>
</gene>
<dbReference type="PANTHER" id="PTHR10012">
    <property type="entry name" value="SERINE/THREONINE-PROTEIN PHOSPHATASE 2A REGULATORY SUBUNIT B"/>
    <property type="match status" value="1"/>
</dbReference>
<dbReference type="Gene3D" id="1.20.120.1150">
    <property type="match status" value="1"/>
</dbReference>